<proteinExistence type="predicted"/>
<dbReference type="InterPro" id="IPR043828">
    <property type="entry name" value="DUF5805"/>
</dbReference>
<reference evidence="2 3" key="1">
    <citation type="submission" date="2020-06" db="EMBL/GenBank/DDBJ databases">
        <title>NJ-3-1, isolated from saline soil.</title>
        <authorList>
            <person name="Cui H.L."/>
            <person name="Shi X."/>
        </authorList>
    </citation>
    <scope>NUCLEOTIDE SEQUENCE [LARGE SCALE GENOMIC DNA]</scope>
    <source>
        <strain evidence="2 3">NJ-3-1</strain>
    </source>
</reference>
<evidence type="ECO:0000313" key="2">
    <source>
        <dbReference type="EMBL" id="QLG64050.1"/>
    </source>
</evidence>
<dbReference type="AlphaFoldDB" id="A0A7D5LDG7"/>
<dbReference type="Proteomes" id="UP000509626">
    <property type="component" value="Chromosome"/>
</dbReference>
<accession>A0A7D5LDG7</accession>
<gene>
    <name evidence="2" type="ORF">HUG12_11865</name>
</gene>
<name>A0A7D5LDG7_9EURY</name>
<keyword evidence="3" id="KW-1185">Reference proteome</keyword>
<evidence type="ECO:0000256" key="1">
    <source>
        <dbReference type="SAM" id="MobiDB-lite"/>
    </source>
</evidence>
<evidence type="ECO:0000313" key="3">
    <source>
        <dbReference type="Proteomes" id="UP000509626"/>
    </source>
</evidence>
<feature type="region of interest" description="Disordered" evidence="1">
    <location>
        <begin position="48"/>
        <end position="77"/>
    </location>
</feature>
<protein>
    <submittedName>
        <fullName evidence="2">Uncharacterized protein</fullName>
    </submittedName>
</protein>
<dbReference type="Pfam" id="PF19121">
    <property type="entry name" value="DUF5805"/>
    <property type="match status" value="1"/>
</dbReference>
<dbReference type="KEGG" id="halu:HUG12_11865"/>
<sequence length="135" mass="14805">MSELDTERTEVRVKLPRYQKEAWIEDAEEVGMSQAEFVRTMVQAGRNELGLEGSGGAGEDASEEPPSEGVDPRGGGLEDRVLEVLRREGAMDWDELLEFVAGDVEDRLDEALGEVQEGGLVIYSGRDGGYVLTDE</sequence>
<organism evidence="2 3">
    <name type="scientific">Halorarum salinum</name>
    <dbReference type="NCBI Taxonomy" id="2743089"/>
    <lineage>
        <taxon>Archaea</taxon>
        <taxon>Methanobacteriati</taxon>
        <taxon>Methanobacteriota</taxon>
        <taxon>Stenosarchaea group</taxon>
        <taxon>Halobacteria</taxon>
        <taxon>Halobacteriales</taxon>
        <taxon>Haloferacaceae</taxon>
        <taxon>Halorarum</taxon>
    </lineage>
</organism>
<dbReference type="EMBL" id="CP058579">
    <property type="protein sequence ID" value="QLG64050.1"/>
    <property type="molecule type" value="Genomic_DNA"/>
</dbReference>